<protein>
    <recommendedName>
        <fullName evidence="4">Chromosome partition protein Smc</fullName>
    </recommendedName>
</protein>
<evidence type="ECO:0000256" key="1">
    <source>
        <dbReference type="SAM" id="MobiDB-lite"/>
    </source>
</evidence>
<dbReference type="Proteomes" id="UP001629249">
    <property type="component" value="Unassembled WGS sequence"/>
</dbReference>
<gene>
    <name evidence="2" type="ORF">PQR66_27205</name>
</gene>
<evidence type="ECO:0008006" key="4">
    <source>
        <dbReference type="Google" id="ProtNLM"/>
    </source>
</evidence>
<feature type="region of interest" description="Disordered" evidence="1">
    <location>
        <begin position="235"/>
        <end position="282"/>
    </location>
</feature>
<name>A0ABW8ZXD9_9BURK</name>
<dbReference type="RefSeq" id="WP_408330493.1">
    <property type="nucleotide sequence ID" value="NZ_JAQQFH010000015.1"/>
</dbReference>
<evidence type="ECO:0000313" key="3">
    <source>
        <dbReference type="Proteomes" id="UP001629249"/>
    </source>
</evidence>
<dbReference type="EMBL" id="JAQQFN010000023">
    <property type="protein sequence ID" value="MFL9886758.1"/>
    <property type="molecule type" value="Genomic_DNA"/>
</dbReference>
<accession>A0ABW8ZXD9</accession>
<comment type="caution">
    <text evidence="2">The sequence shown here is derived from an EMBL/GenBank/DDBJ whole genome shotgun (WGS) entry which is preliminary data.</text>
</comment>
<reference evidence="2 3" key="1">
    <citation type="journal article" date="2024" name="Chem. Sci.">
        <title>Discovery of megapolipeptins by genome mining of a Burkholderiales bacteria collection.</title>
        <authorList>
            <person name="Paulo B.S."/>
            <person name="Recchia M.J.J."/>
            <person name="Lee S."/>
            <person name="Fergusson C.H."/>
            <person name="Romanowski S.B."/>
            <person name="Hernandez A."/>
            <person name="Krull N."/>
            <person name="Liu D.Y."/>
            <person name="Cavanagh H."/>
            <person name="Bos A."/>
            <person name="Gray C.A."/>
            <person name="Murphy B.T."/>
            <person name="Linington R.G."/>
            <person name="Eustaquio A.S."/>
        </authorList>
    </citation>
    <scope>NUCLEOTIDE SEQUENCE [LARGE SCALE GENOMIC DNA]</scope>
    <source>
        <strain evidence="2 3">RL16-012-BIC-B</strain>
    </source>
</reference>
<sequence length="429" mass="47838">MSNKKDITSKSSTPRNIPSDDVFDPTRLEPATGSLPATEPPTHVTPTFGHFIPTESEMGEAARSFFTGELPDPVIRTIIEESEEVAHSTRKILQEHMRIGACYVHIMTTISNSLISSQGDRKSVRDKAAHLAYSYIQQVHGHAKSSVSTYTRIYDKFASNSAAVQALTRADMALLIRHDTPDELVDLVIDMRTGSPEISPKQMKEFVESYRKAQQEVAAATNRIEVMNAELANAGQQLDQEQSENRRLREESEQLKKAIERDRRSADGMKNELASHGESVSALQRELSDRERELRMLHQQLADAQAKTRTEQVEVPKIPEGFITMEDAIEDQIRRKREATAALDKAIADLASLETALADKNAEIEGSLRTEKKMNELIDSFGSFTQEFHTTQLLVTAEGHPSRYLPLFLGLADLVGKFHTELVAATRAA</sequence>
<keyword evidence="3" id="KW-1185">Reference proteome</keyword>
<proteinExistence type="predicted"/>
<feature type="compositionally biased region" description="Basic and acidic residues" evidence="1">
    <location>
        <begin position="243"/>
        <end position="275"/>
    </location>
</feature>
<dbReference type="Gene3D" id="1.10.287.1490">
    <property type="match status" value="1"/>
</dbReference>
<feature type="region of interest" description="Disordered" evidence="1">
    <location>
        <begin position="1"/>
        <end position="45"/>
    </location>
</feature>
<evidence type="ECO:0000313" key="2">
    <source>
        <dbReference type="EMBL" id="MFL9886758.1"/>
    </source>
</evidence>
<organism evidence="2 3">
    <name type="scientific">Paraburkholderia agricolaris</name>
    <dbReference type="NCBI Taxonomy" id="2152888"/>
    <lineage>
        <taxon>Bacteria</taxon>
        <taxon>Pseudomonadati</taxon>
        <taxon>Pseudomonadota</taxon>
        <taxon>Betaproteobacteria</taxon>
        <taxon>Burkholderiales</taxon>
        <taxon>Burkholderiaceae</taxon>
        <taxon>Paraburkholderia</taxon>
    </lineage>
</organism>